<keyword evidence="1" id="KW-0121">Carboxypeptidase</keyword>
<name>V6LC54_9EUKA</name>
<dbReference type="EMBL" id="KI546167">
    <property type="protein sequence ID" value="EST41813.1"/>
    <property type="molecule type" value="Genomic_DNA"/>
</dbReference>
<dbReference type="Pfam" id="PF02127">
    <property type="entry name" value="Peptidase_M18"/>
    <property type="match status" value="1"/>
</dbReference>
<dbReference type="GO" id="GO:0006508">
    <property type="term" value="P:proteolysis"/>
    <property type="evidence" value="ECO:0007669"/>
    <property type="project" value="InterPro"/>
</dbReference>
<protein>
    <submittedName>
        <fullName evidence="1">Zinc carboxypeptidase-containing protein</fullName>
    </submittedName>
</protein>
<dbReference type="GO" id="GO:0008270">
    <property type="term" value="F:zinc ion binding"/>
    <property type="evidence" value="ECO:0007669"/>
    <property type="project" value="InterPro"/>
</dbReference>
<dbReference type="VEuPathDB" id="GiardiaDB:SS50377_25313"/>
<dbReference type="SUPFAM" id="SSF53187">
    <property type="entry name" value="Zn-dependent exopeptidases"/>
    <property type="match status" value="1"/>
</dbReference>
<keyword evidence="1" id="KW-0378">Hydrolase</keyword>
<reference evidence="1" key="1">
    <citation type="journal article" date="2014" name="PLoS Genet.">
        <title>The Genome of Spironucleus salmonicida Highlights a Fish Pathogen Adapted to Fluctuating Environments.</title>
        <authorList>
            <person name="Xu F."/>
            <person name="Jerlstrom-Hultqvist J."/>
            <person name="Einarsson E."/>
            <person name="Astvaldsson A."/>
            <person name="Svard S.G."/>
            <person name="Andersson J.O."/>
        </authorList>
    </citation>
    <scope>NUCLEOTIDE SEQUENCE</scope>
</reference>
<proteinExistence type="predicted"/>
<dbReference type="InterPro" id="IPR001948">
    <property type="entry name" value="Peptidase_M18"/>
</dbReference>
<dbReference type="GO" id="GO:0004180">
    <property type="term" value="F:carboxypeptidase activity"/>
    <property type="evidence" value="ECO:0007669"/>
    <property type="project" value="UniProtKB-KW"/>
</dbReference>
<dbReference type="Gene3D" id="3.40.630.10">
    <property type="entry name" value="Zn peptidases"/>
    <property type="match status" value="1"/>
</dbReference>
<keyword evidence="1" id="KW-0645">Protease</keyword>
<accession>V6LC54</accession>
<dbReference type="GO" id="GO:0004177">
    <property type="term" value="F:aminopeptidase activity"/>
    <property type="evidence" value="ECO:0007669"/>
    <property type="project" value="InterPro"/>
</dbReference>
<evidence type="ECO:0000313" key="1">
    <source>
        <dbReference type="EMBL" id="EST41813.1"/>
    </source>
</evidence>
<organism evidence="1">
    <name type="scientific">Spironucleus salmonicida</name>
    <dbReference type="NCBI Taxonomy" id="348837"/>
    <lineage>
        <taxon>Eukaryota</taxon>
        <taxon>Metamonada</taxon>
        <taxon>Diplomonadida</taxon>
        <taxon>Hexamitidae</taxon>
        <taxon>Hexamitinae</taxon>
        <taxon>Spironucleus</taxon>
    </lineage>
</organism>
<dbReference type="AlphaFoldDB" id="V6LC54"/>
<sequence length="52" mass="5871">MKVVDMGLPMLAMHSCLEMIDEADLKGFEVFCARVHEQGNAMLGLMLQLHHE</sequence>
<gene>
    <name evidence="1" type="ORF">SS50377_18647</name>
</gene>